<protein>
    <submittedName>
        <fullName evidence="1">Uncharacterized protein</fullName>
    </submittedName>
</protein>
<evidence type="ECO:0000313" key="1">
    <source>
        <dbReference type="EMBL" id="GBP46538.1"/>
    </source>
</evidence>
<gene>
    <name evidence="1" type="ORF">EVAR_21693_1</name>
</gene>
<reference evidence="1 2" key="1">
    <citation type="journal article" date="2019" name="Commun. Biol.">
        <title>The bagworm genome reveals a unique fibroin gene that provides high tensile strength.</title>
        <authorList>
            <person name="Kono N."/>
            <person name="Nakamura H."/>
            <person name="Ohtoshi R."/>
            <person name="Tomita M."/>
            <person name="Numata K."/>
            <person name="Arakawa K."/>
        </authorList>
    </citation>
    <scope>NUCLEOTIDE SEQUENCE [LARGE SCALE GENOMIC DNA]</scope>
</reference>
<accession>A0A4C1W5D6</accession>
<proteinExistence type="predicted"/>
<evidence type="ECO:0000313" key="2">
    <source>
        <dbReference type="Proteomes" id="UP000299102"/>
    </source>
</evidence>
<sequence>MRFKLLSTEAQLHTRVFAIVCLLLIYKTKKLCQQSPTLRSCHGLILYRRGGGKKCIPHTLAPVRVGSVGLKPIKKVHLKNITEVTGTPKWVGPIRYLDAGAV</sequence>
<dbReference type="AlphaFoldDB" id="A0A4C1W5D6"/>
<name>A0A4C1W5D6_EUMVA</name>
<comment type="caution">
    <text evidence="1">The sequence shown here is derived from an EMBL/GenBank/DDBJ whole genome shotgun (WGS) entry which is preliminary data.</text>
</comment>
<dbReference type="Proteomes" id="UP000299102">
    <property type="component" value="Unassembled WGS sequence"/>
</dbReference>
<dbReference type="EMBL" id="BGZK01000486">
    <property type="protein sequence ID" value="GBP46538.1"/>
    <property type="molecule type" value="Genomic_DNA"/>
</dbReference>
<organism evidence="1 2">
    <name type="scientific">Eumeta variegata</name>
    <name type="common">Bagworm moth</name>
    <name type="synonym">Eumeta japonica</name>
    <dbReference type="NCBI Taxonomy" id="151549"/>
    <lineage>
        <taxon>Eukaryota</taxon>
        <taxon>Metazoa</taxon>
        <taxon>Ecdysozoa</taxon>
        <taxon>Arthropoda</taxon>
        <taxon>Hexapoda</taxon>
        <taxon>Insecta</taxon>
        <taxon>Pterygota</taxon>
        <taxon>Neoptera</taxon>
        <taxon>Endopterygota</taxon>
        <taxon>Lepidoptera</taxon>
        <taxon>Glossata</taxon>
        <taxon>Ditrysia</taxon>
        <taxon>Tineoidea</taxon>
        <taxon>Psychidae</taxon>
        <taxon>Oiketicinae</taxon>
        <taxon>Eumeta</taxon>
    </lineage>
</organism>
<keyword evidence="2" id="KW-1185">Reference proteome</keyword>